<dbReference type="Proteomes" id="UP000274756">
    <property type="component" value="Unassembled WGS sequence"/>
</dbReference>
<evidence type="ECO:0000313" key="3">
    <source>
        <dbReference type="Proteomes" id="UP000038040"/>
    </source>
</evidence>
<name>A0A0N4U3P9_DRAME</name>
<gene>
    <name evidence="2" type="ORF">DME_LOCUS5719</name>
</gene>
<dbReference type="AlphaFoldDB" id="A0A0N4U3P9"/>
<dbReference type="Proteomes" id="UP000038040">
    <property type="component" value="Unplaced"/>
</dbReference>
<reference evidence="5" key="1">
    <citation type="submission" date="2017-02" db="UniProtKB">
        <authorList>
            <consortium name="WormBaseParasite"/>
        </authorList>
    </citation>
    <scope>IDENTIFICATION</scope>
</reference>
<keyword evidence="4" id="KW-1185">Reference proteome</keyword>
<protein>
    <submittedName>
        <fullName evidence="5">G_PROTEIN_RECEP_F1_2 domain-containing protein</fullName>
    </submittedName>
</protein>
<evidence type="ECO:0000256" key="1">
    <source>
        <dbReference type="SAM" id="Phobius"/>
    </source>
</evidence>
<dbReference type="EMBL" id="UYYG01001153">
    <property type="protein sequence ID" value="VDN55746.1"/>
    <property type="molecule type" value="Genomic_DNA"/>
</dbReference>
<proteinExistence type="predicted"/>
<evidence type="ECO:0000313" key="2">
    <source>
        <dbReference type="EMBL" id="VDN55746.1"/>
    </source>
</evidence>
<dbReference type="WBParaSite" id="DME_0000135901-mRNA-1">
    <property type="protein sequence ID" value="DME_0000135901-mRNA-1"/>
    <property type="gene ID" value="DME_0000135901"/>
</dbReference>
<feature type="transmembrane region" description="Helical" evidence="1">
    <location>
        <begin position="21"/>
        <end position="44"/>
    </location>
</feature>
<accession>A0A0N4U3P9</accession>
<keyword evidence="1" id="KW-0812">Transmembrane</keyword>
<organism evidence="3 5">
    <name type="scientific">Dracunculus medinensis</name>
    <name type="common">Guinea worm</name>
    <dbReference type="NCBI Taxonomy" id="318479"/>
    <lineage>
        <taxon>Eukaryota</taxon>
        <taxon>Metazoa</taxon>
        <taxon>Ecdysozoa</taxon>
        <taxon>Nematoda</taxon>
        <taxon>Chromadorea</taxon>
        <taxon>Rhabditida</taxon>
        <taxon>Spirurina</taxon>
        <taxon>Dracunculoidea</taxon>
        <taxon>Dracunculidae</taxon>
        <taxon>Dracunculus</taxon>
    </lineage>
</organism>
<evidence type="ECO:0000313" key="4">
    <source>
        <dbReference type="Proteomes" id="UP000274756"/>
    </source>
</evidence>
<keyword evidence="1" id="KW-1133">Transmembrane helix</keyword>
<evidence type="ECO:0000313" key="5">
    <source>
        <dbReference type="WBParaSite" id="DME_0000135901-mRNA-1"/>
    </source>
</evidence>
<feature type="transmembrane region" description="Helical" evidence="1">
    <location>
        <begin position="56"/>
        <end position="77"/>
    </location>
</feature>
<sequence>MVLLGTYVLLLIGISRKAYKFLIPHIFFCFSTIFVLIIDTYIEILRTAGTRDAVESYQIIFIANNLFVIIMDLYLLIISWRTFTYICDFNMALSLEIPPQSSRYNEVIKLKTLLP</sequence>
<dbReference type="OrthoDB" id="5816336at2759"/>
<keyword evidence="1" id="KW-0472">Membrane</keyword>
<reference evidence="2 4" key="2">
    <citation type="submission" date="2018-11" db="EMBL/GenBank/DDBJ databases">
        <authorList>
            <consortium name="Pathogen Informatics"/>
        </authorList>
    </citation>
    <scope>NUCLEOTIDE SEQUENCE [LARGE SCALE GENOMIC DNA]</scope>
</reference>